<dbReference type="Proteomes" id="UP000008893">
    <property type="component" value="Segment"/>
</dbReference>
<dbReference type="RefSeq" id="YP_007005770.1">
    <property type="nucleotide sequence ID" value="NC_019514.1"/>
</dbReference>
<dbReference type="KEGG" id="vg:14013722"/>
<dbReference type="Pfam" id="PF05565">
    <property type="entry name" value="Sipho_Gp157"/>
    <property type="match status" value="1"/>
</dbReference>
<keyword evidence="2" id="KW-1185">Reference proteome</keyword>
<reference evidence="1 2" key="1">
    <citation type="journal article" date="2011" name="Appl. Environ. Microbiol.">
        <title>Novel Virulent and Broad-Host-Range Erwinia amylovora Bacteriophages Reveal a High Degree of Mosaicism and a Relationship to Enterobacteriaceae Phages.</title>
        <authorList>
            <person name="Born Y."/>
            <person name="Fieseler L."/>
            <person name="Marazzi J."/>
            <person name="Lurz R."/>
            <person name="Duffy B."/>
            <person name="Loessner M.J."/>
        </authorList>
    </citation>
    <scope>NUCLEOTIDE SEQUENCE [LARGE SCALE GENOMIC DNA]</scope>
</reference>
<organism evidence="1 2">
    <name type="scientific">Erwinia phage vB_EamP-S6</name>
    <dbReference type="NCBI Taxonomy" id="1051675"/>
    <lineage>
        <taxon>Viruses</taxon>
        <taxon>Duplodnaviria</taxon>
        <taxon>Heunggongvirae</taxon>
        <taxon>Uroviricota</taxon>
        <taxon>Caudoviricetes</taxon>
        <taxon>Schitoviridae</taxon>
        <taxon>Waedenswilvirus</taxon>
        <taxon>Waedenswilvirus S6</taxon>
    </lineage>
</organism>
<evidence type="ECO:0000313" key="2">
    <source>
        <dbReference type="Proteomes" id="UP000008893"/>
    </source>
</evidence>
<dbReference type="EMBL" id="HQ728266">
    <property type="protein sequence ID" value="AEJ81553.1"/>
    <property type="molecule type" value="Genomic_DNA"/>
</dbReference>
<proteinExistence type="predicted"/>
<evidence type="ECO:0000313" key="1">
    <source>
        <dbReference type="EMBL" id="AEJ81553.1"/>
    </source>
</evidence>
<sequence>MNIIALKGYLDRFQAKLAEQEVLKKEIQAQTEKLGAMVSESDGLKKLMLGEVQSSGEKTVKIGAVNLSVTPGKDSLKITDDSKLPAKYTQTKVVPNNAAIKAALLNGSEVPGAEIVTGAPYLTIK</sequence>
<dbReference type="InterPro" id="IPR008840">
    <property type="entry name" value="Sipho_Gp157"/>
</dbReference>
<dbReference type="GeneID" id="14013722"/>
<accession>G0YQC6</accession>
<protein>
    <submittedName>
        <fullName evidence="1">Gp034</fullName>
    </submittedName>
</protein>
<name>G0YQC6_9CAUD</name>